<keyword evidence="5" id="KW-1185">Reference proteome</keyword>
<name>A0A328U099_9BACL</name>
<dbReference type="Gene3D" id="1.20.120.450">
    <property type="entry name" value="dinb family like domain"/>
    <property type="match status" value="1"/>
</dbReference>
<protein>
    <submittedName>
        <fullName evidence="4">Damage-inducible protein DinB</fullName>
    </submittedName>
</protein>
<feature type="binding site" evidence="3">
    <location>
        <position position="38"/>
    </location>
    <ligand>
        <name>a divalent metal cation</name>
        <dbReference type="ChEBI" id="CHEBI:60240"/>
    </ligand>
</feature>
<dbReference type="EMBL" id="QLUW01000007">
    <property type="protein sequence ID" value="RAP73396.1"/>
    <property type="molecule type" value="Genomic_DNA"/>
</dbReference>
<dbReference type="GO" id="GO:0046872">
    <property type="term" value="F:metal ion binding"/>
    <property type="evidence" value="ECO:0007669"/>
    <property type="project" value="UniProtKB-KW"/>
</dbReference>
<evidence type="ECO:0000313" key="5">
    <source>
        <dbReference type="Proteomes" id="UP000249260"/>
    </source>
</evidence>
<dbReference type="OrthoDB" id="9811413at2"/>
<dbReference type="AlphaFoldDB" id="A0A328U099"/>
<reference evidence="4 5" key="1">
    <citation type="submission" date="2018-06" db="EMBL/GenBank/DDBJ databases">
        <title>Paenibacillus montanisoli sp. nov., isolated from mountain area soil.</title>
        <authorList>
            <person name="Wu M."/>
        </authorList>
    </citation>
    <scope>NUCLEOTIDE SEQUENCE [LARGE SCALE GENOMIC DNA]</scope>
    <source>
        <strain evidence="4 5">RA17</strain>
    </source>
</reference>
<dbReference type="Proteomes" id="UP000249260">
    <property type="component" value="Unassembled WGS sequence"/>
</dbReference>
<evidence type="ECO:0000256" key="1">
    <source>
        <dbReference type="ARBA" id="ARBA00008635"/>
    </source>
</evidence>
<dbReference type="InterPro" id="IPR034660">
    <property type="entry name" value="DinB/YfiT-like"/>
</dbReference>
<evidence type="ECO:0000313" key="4">
    <source>
        <dbReference type="EMBL" id="RAP73396.1"/>
    </source>
</evidence>
<comment type="caution">
    <text evidence="4">The sequence shown here is derived from an EMBL/GenBank/DDBJ whole genome shotgun (WGS) entry which is preliminary data.</text>
</comment>
<proteinExistence type="inferred from homology"/>
<dbReference type="SUPFAM" id="SSF109854">
    <property type="entry name" value="DinB/YfiT-like putative metalloenzymes"/>
    <property type="match status" value="1"/>
</dbReference>
<dbReference type="PANTHER" id="PTHR37302:SF3">
    <property type="entry name" value="DAMAGE-INDUCIBLE PROTEIN DINB"/>
    <property type="match status" value="1"/>
</dbReference>
<sequence length="152" mass="17293">MKTIKRMMEHQLWANRELLSGVRESGKDNREALKLLRHIAVAEQVWITRLSGESSGKLQLWTDDAELASLTELIASNESRYAAFMDGLTEERLDDIVTYANQSGTVFHTSIRDILTHVALHGQYHRGQINRVLREASGEPKALDFILYARLS</sequence>
<evidence type="ECO:0000256" key="2">
    <source>
        <dbReference type="ARBA" id="ARBA00022723"/>
    </source>
</evidence>
<comment type="similarity">
    <text evidence="1">Belongs to the DinB family.</text>
</comment>
<gene>
    <name evidence="4" type="ORF">DL346_27195</name>
</gene>
<dbReference type="InterPro" id="IPR007837">
    <property type="entry name" value="DinB"/>
</dbReference>
<dbReference type="PANTHER" id="PTHR37302">
    <property type="entry name" value="SLR1116 PROTEIN"/>
    <property type="match status" value="1"/>
</dbReference>
<feature type="binding site" evidence="3">
    <location>
        <position position="125"/>
    </location>
    <ligand>
        <name>a divalent metal cation</name>
        <dbReference type="ChEBI" id="CHEBI:60240"/>
    </ligand>
</feature>
<feature type="binding site" evidence="3">
    <location>
        <position position="121"/>
    </location>
    <ligand>
        <name>a divalent metal cation</name>
        <dbReference type="ChEBI" id="CHEBI:60240"/>
    </ligand>
</feature>
<dbReference type="Pfam" id="PF05163">
    <property type="entry name" value="DinB"/>
    <property type="match status" value="1"/>
</dbReference>
<evidence type="ECO:0000256" key="3">
    <source>
        <dbReference type="PIRSR" id="PIRSR607837-1"/>
    </source>
</evidence>
<organism evidence="4 5">
    <name type="scientific">Paenibacillus montanisoli</name>
    <dbReference type="NCBI Taxonomy" id="2081970"/>
    <lineage>
        <taxon>Bacteria</taxon>
        <taxon>Bacillati</taxon>
        <taxon>Bacillota</taxon>
        <taxon>Bacilli</taxon>
        <taxon>Bacillales</taxon>
        <taxon>Paenibacillaceae</taxon>
        <taxon>Paenibacillus</taxon>
    </lineage>
</organism>
<keyword evidence="2 3" id="KW-0479">Metal-binding</keyword>
<accession>A0A328U099</accession>
<dbReference type="RefSeq" id="WP_112885537.1">
    <property type="nucleotide sequence ID" value="NZ_QLUW01000007.1"/>
</dbReference>